<dbReference type="SUPFAM" id="SSF56112">
    <property type="entry name" value="Protein kinase-like (PK-like)"/>
    <property type="match status" value="1"/>
</dbReference>
<dbReference type="EMBL" id="JADCNM010000014">
    <property type="protein sequence ID" value="KAG0454186.1"/>
    <property type="molecule type" value="Genomic_DNA"/>
</dbReference>
<dbReference type="AlphaFoldDB" id="A0A835PL45"/>
<organism evidence="2 3">
    <name type="scientific">Vanilla planifolia</name>
    <name type="common">Vanilla</name>
    <dbReference type="NCBI Taxonomy" id="51239"/>
    <lineage>
        <taxon>Eukaryota</taxon>
        <taxon>Viridiplantae</taxon>
        <taxon>Streptophyta</taxon>
        <taxon>Embryophyta</taxon>
        <taxon>Tracheophyta</taxon>
        <taxon>Spermatophyta</taxon>
        <taxon>Magnoliopsida</taxon>
        <taxon>Liliopsida</taxon>
        <taxon>Asparagales</taxon>
        <taxon>Orchidaceae</taxon>
        <taxon>Vanilloideae</taxon>
        <taxon>Vanilleae</taxon>
        <taxon>Vanilla</taxon>
    </lineage>
</organism>
<dbReference type="PANTHER" id="PTHR46863">
    <property type="entry name" value="OS09G0572100 PROTEIN"/>
    <property type="match status" value="1"/>
</dbReference>
<accession>A0A835PL45</accession>
<evidence type="ECO:0000313" key="3">
    <source>
        <dbReference type="Proteomes" id="UP000639772"/>
    </source>
</evidence>
<dbReference type="Pfam" id="PF00069">
    <property type="entry name" value="Pkinase"/>
    <property type="match status" value="1"/>
</dbReference>
<dbReference type="Gene3D" id="1.10.510.10">
    <property type="entry name" value="Transferase(Phosphotransferase) domain 1"/>
    <property type="match status" value="1"/>
</dbReference>
<dbReference type="InterPro" id="IPR011009">
    <property type="entry name" value="Kinase-like_dom_sf"/>
</dbReference>
<evidence type="ECO:0000259" key="1">
    <source>
        <dbReference type="PROSITE" id="PS50011"/>
    </source>
</evidence>
<sequence length="161" mass="18203">MRRSDSRTLKIEGTRGYIAPEIMAGGCVSRNSDVFALGVVLLELISGEEPLKYRLPEKGGTAFEWVSLIETARKVIGPAEEAGERMGRVRRWVDRRLRDSFPVEVVEKLTLVALRCVETEAARRPSMSWVEGMISKLFLESKDWSERVRFQADISASFAPR</sequence>
<name>A0A835PL45_VANPL</name>
<reference evidence="2 3" key="1">
    <citation type="journal article" date="2020" name="Nat. Food">
        <title>A phased Vanilla planifolia genome enables genetic improvement of flavour and production.</title>
        <authorList>
            <person name="Hasing T."/>
            <person name="Tang H."/>
            <person name="Brym M."/>
            <person name="Khazi F."/>
            <person name="Huang T."/>
            <person name="Chambers A.H."/>
        </authorList>
    </citation>
    <scope>NUCLEOTIDE SEQUENCE [LARGE SCALE GENOMIC DNA]</scope>
    <source>
        <tissue evidence="2">Leaf</tissue>
    </source>
</reference>
<dbReference type="PROSITE" id="PS50011">
    <property type="entry name" value="PROTEIN_KINASE_DOM"/>
    <property type="match status" value="1"/>
</dbReference>
<comment type="caution">
    <text evidence="2">The sequence shown here is derived from an EMBL/GenBank/DDBJ whole genome shotgun (WGS) entry which is preliminary data.</text>
</comment>
<protein>
    <recommendedName>
        <fullName evidence="1">Protein kinase domain-containing protein</fullName>
    </recommendedName>
</protein>
<dbReference type="OrthoDB" id="4062651at2759"/>
<gene>
    <name evidence="2" type="ORF">HPP92_025490</name>
</gene>
<dbReference type="GO" id="GO:0004672">
    <property type="term" value="F:protein kinase activity"/>
    <property type="evidence" value="ECO:0007669"/>
    <property type="project" value="InterPro"/>
</dbReference>
<dbReference type="GO" id="GO:0005524">
    <property type="term" value="F:ATP binding"/>
    <property type="evidence" value="ECO:0007669"/>
    <property type="project" value="InterPro"/>
</dbReference>
<dbReference type="PANTHER" id="PTHR46863:SF1">
    <property type="entry name" value="PROTEIN KINASE SUPERFAMILY PROTEIN"/>
    <property type="match status" value="1"/>
</dbReference>
<dbReference type="InterPro" id="IPR000719">
    <property type="entry name" value="Prot_kinase_dom"/>
</dbReference>
<evidence type="ECO:0000313" key="2">
    <source>
        <dbReference type="EMBL" id="KAG0454186.1"/>
    </source>
</evidence>
<proteinExistence type="predicted"/>
<feature type="domain" description="Protein kinase" evidence="1">
    <location>
        <begin position="1"/>
        <end position="139"/>
    </location>
</feature>
<dbReference type="Proteomes" id="UP000639772">
    <property type="component" value="Unassembled WGS sequence"/>
</dbReference>